<protein>
    <recommendedName>
        <fullName evidence="4">BESS domain-containing protein</fullName>
    </recommendedName>
</protein>
<feature type="compositionally biased region" description="Basic and acidic residues" evidence="1">
    <location>
        <begin position="60"/>
        <end position="79"/>
    </location>
</feature>
<organism evidence="2 3">
    <name type="scientific">Zootermopsis nevadensis</name>
    <name type="common">Dampwood termite</name>
    <dbReference type="NCBI Taxonomy" id="136037"/>
    <lineage>
        <taxon>Eukaryota</taxon>
        <taxon>Metazoa</taxon>
        <taxon>Ecdysozoa</taxon>
        <taxon>Arthropoda</taxon>
        <taxon>Hexapoda</taxon>
        <taxon>Insecta</taxon>
        <taxon>Pterygota</taxon>
        <taxon>Neoptera</taxon>
        <taxon>Polyneoptera</taxon>
        <taxon>Dictyoptera</taxon>
        <taxon>Blattodea</taxon>
        <taxon>Blattoidea</taxon>
        <taxon>Termitoidae</taxon>
        <taxon>Termopsidae</taxon>
        <taxon>Zootermopsis</taxon>
    </lineage>
</organism>
<dbReference type="Proteomes" id="UP000027135">
    <property type="component" value="Unassembled WGS sequence"/>
</dbReference>
<dbReference type="EMBL" id="KK852710">
    <property type="protein sequence ID" value="KDR17965.1"/>
    <property type="molecule type" value="Genomic_DNA"/>
</dbReference>
<gene>
    <name evidence="2" type="ORF">L798_08068</name>
</gene>
<dbReference type="InParanoid" id="A0A067R6K8"/>
<name>A0A067R6K8_ZOONE</name>
<reference evidence="2 3" key="1">
    <citation type="journal article" date="2014" name="Nat. Commun.">
        <title>Molecular traces of alternative social organization in a termite genome.</title>
        <authorList>
            <person name="Terrapon N."/>
            <person name="Li C."/>
            <person name="Robertson H.M."/>
            <person name="Ji L."/>
            <person name="Meng X."/>
            <person name="Booth W."/>
            <person name="Chen Z."/>
            <person name="Childers C.P."/>
            <person name="Glastad K.M."/>
            <person name="Gokhale K."/>
            <person name="Gowin J."/>
            <person name="Gronenberg W."/>
            <person name="Hermansen R.A."/>
            <person name="Hu H."/>
            <person name="Hunt B.G."/>
            <person name="Huylmans A.K."/>
            <person name="Khalil S.M."/>
            <person name="Mitchell R.D."/>
            <person name="Munoz-Torres M.C."/>
            <person name="Mustard J.A."/>
            <person name="Pan H."/>
            <person name="Reese J.T."/>
            <person name="Scharf M.E."/>
            <person name="Sun F."/>
            <person name="Vogel H."/>
            <person name="Xiao J."/>
            <person name="Yang W."/>
            <person name="Yang Z."/>
            <person name="Yang Z."/>
            <person name="Zhou J."/>
            <person name="Zhu J."/>
            <person name="Brent C.S."/>
            <person name="Elsik C.G."/>
            <person name="Goodisman M.A."/>
            <person name="Liberles D.A."/>
            <person name="Roe R.M."/>
            <person name="Vargo E.L."/>
            <person name="Vilcinskas A."/>
            <person name="Wang J."/>
            <person name="Bornberg-Bauer E."/>
            <person name="Korb J."/>
            <person name="Zhang G."/>
            <person name="Liebig J."/>
        </authorList>
    </citation>
    <scope>NUCLEOTIDE SEQUENCE [LARGE SCALE GENOMIC DNA]</scope>
    <source>
        <tissue evidence="2">Whole organism</tissue>
    </source>
</reference>
<feature type="region of interest" description="Disordered" evidence="1">
    <location>
        <begin position="44"/>
        <end position="91"/>
    </location>
</feature>
<feature type="compositionally biased region" description="Acidic residues" evidence="1">
    <location>
        <begin position="49"/>
        <end position="59"/>
    </location>
</feature>
<keyword evidence="3" id="KW-1185">Reference proteome</keyword>
<sequence length="129" mass="15129">MFSRELRAQKQTKSGQSASKRRKYIYFEKLLFLLPTMEYRSTETKVISDDDDDDDEEEGIDHVNEAENRSQSSREEKKKQQTRNKQKPFEESLLNILSSRNTDDEDVHLALSLVPSLKNLGEDKNFVRD</sequence>
<evidence type="ECO:0008006" key="4">
    <source>
        <dbReference type="Google" id="ProtNLM"/>
    </source>
</evidence>
<evidence type="ECO:0000256" key="1">
    <source>
        <dbReference type="SAM" id="MobiDB-lite"/>
    </source>
</evidence>
<dbReference type="AlphaFoldDB" id="A0A067R6K8"/>
<proteinExistence type="predicted"/>
<evidence type="ECO:0000313" key="2">
    <source>
        <dbReference type="EMBL" id="KDR17965.1"/>
    </source>
</evidence>
<dbReference type="STRING" id="136037.A0A067R6K8"/>
<evidence type="ECO:0000313" key="3">
    <source>
        <dbReference type="Proteomes" id="UP000027135"/>
    </source>
</evidence>
<accession>A0A067R6K8</accession>